<dbReference type="SUPFAM" id="SSF55486">
    <property type="entry name" value="Metalloproteases ('zincins'), catalytic domain"/>
    <property type="match status" value="1"/>
</dbReference>
<dbReference type="PANTHER" id="PTHR21054:SF2">
    <property type="entry name" value="MIP04191P"/>
    <property type="match status" value="1"/>
</dbReference>
<dbReference type="PROSITE" id="PS51752">
    <property type="entry name" value="JACALIN_LECTIN"/>
    <property type="match status" value="1"/>
</dbReference>
<dbReference type="SUPFAM" id="SSF51101">
    <property type="entry name" value="Mannose-binding lectins"/>
    <property type="match status" value="1"/>
</dbReference>
<dbReference type="OrthoDB" id="74460at2759"/>
<dbReference type="InterPro" id="IPR036404">
    <property type="entry name" value="Jacalin-like_lectin_dom_sf"/>
</dbReference>
<evidence type="ECO:0000259" key="1">
    <source>
        <dbReference type="PROSITE" id="PS51752"/>
    </source>
</evidence>
<gene>
    <name evidence="2" type="primary">YIL108W</name>
    <name evidence="2" type="ORF">ATY40_BA7500694</name>
</gene>
<evidence type="ECO:0000313" key="3">
    <source>
        <dbReference type="Proteomes" id="UP000094565"/>
    </source>
</evidence>
<dbReference type="AlphaFoldDB" id="A0A1B2J7T2"/>
<dbReference type="Pfam" id="PF01419">
    <property type="entry name" value="Jacalin"/>
    <property type="match status" value="1"/>
</dbReference>
<dbReference type="Pfam" id="PF12044">
    <property type="entry name" value="Metallopep"/>
    <property type="match status" value="1"/>
</dbReference>
<reference evidence="2 3" key="1">
    <citation type="submission" date="2016-02" db="EMBL/GenBank/DDBJ databases">
        <title>Comparative genomic and transcriptomic foundation for Pichia pastoris.</title>
        <authorList>
            <person name="Love K.R."/>
            <person name="Shah K.A."/>
            <person name="Whittaker C.A."/>
            <person name="Wu J."/>
            <person name="Bartlett M.C."/>
            <person name="Ma D."/>
            <person name="Leeson R.L."/>
            <person name="Priest M."/>
            <person name="Young S.K."/>
            <person name="Love J.C."/>
        </authorList>
    </citation>
    <scope>NUCLEOTIDE SEQUENCE [LARGE SCALE GENOMIC DNA]</scope>
    <source>
        <strain evidence="2 3">ATCC 28485</strain>
    </source>
</reference>
<dbReference type="InterPro" id="IPR021917">
    <property type="entry name" value="Unchr_Zn-peptidase-like"/>
</dbReference>
<keyword evidence="3" id="KW-1185">Reference proteome</keyword>
<proteinExistence type="predicted"/>
<dbReference type="InterPro" id="IPR053002">
    <property type="entry name" value="Metalloproteinase_M10B"/>
</dbReference>
<feature type="domain" description="Jacalin-type lectin" evidence="1">
    <location>
        <begin position="518"/>
        <end position="647"/>
    </location>
</feature>
<organism evidence="2 3">
    <name type="scientific">Komagataella pastoris</name>
    <name type="common">Yeast</name>
    <name type="synonym">Pichia pastoris</name>
    <dbReference type="NCBI Taxonomy" id="4922"/>
    <lineage>
        <taxon>Eukaryota</taxon>
        <taxon>Fungi</taxon>
        <taxon>Dikarya</taxon>
        <taxon>Ascomycota</taxon>
        <taxon>Saccharomycotina</taxon>
        <taxon>Pichiomycetes</taxon>
        <taxon>Pichiales</taxon>
        <taxon>Pichiaceae</taxon>
        <taxon>Komagataella</taxon>
    </lineage>
</organism>
<sequence>MSRIQFFNLPKEPVHSPVFILHGQVTSPQRNGVLSVVPKNRKVFPVQHFEVNESYFKAILHLEEGENELIIDYNEGKMYGELPSLSGKIYCTSTIKLGYAINEEAPPIHLCVLVAKDSPLVFDTTAVKNRDEGNGLDLAIQKLRMGGRLMQAFTQEAMMRNGFGPRCFRFVEEETTSTISRIEQQYGVRRKDIKVHVLRSEKSLQELRDPNLAQQNKNASDAGGLFGIAISELCRHGINKGQAAVMFLDTHYDRDRDLILTHAALGGGNHDIKLAIFGSHGLYSWPTCFETVVPSFQDTRRPAHREVANDCGQCSSYWECLTVTLGAFMHEIGHLLGCPHQENGVMLRDYITMNRSFITRETACIRTNQTHDRIVLARDEPSWHRLDILRFLYHRSFSIQTDDYYNTTDSDSNTDVTGVGADKLLIANRSGIYLIEFHVGEWSKLHYENLPRKYGGTGAPQKLVLEGNQIRKQLSLSGGHPKITVKILSVNGKERSLDDFEKSLKELNSTTKVNNITVHRSTKLGTNRNNEPEQSIAQSVIASIRVYHGAGLDGLEVNGGKALLGRKTASYSDFVIAAGDSICQVNIRNGVWIDSIQFITRSGYQSPIYGNATGGSLNQISIVAPYNLKGFFGNCSQWMDSLGVFYG</sequence>
<protein>
    <submittedName>
        <fullName evidence="2">BA75_00694T0</fullName>
    </submittedName>
</protein>
<dbReference type="PANTHER" id="PTHR21054">
    <property type="entry name" value="ZINC METALLOPROTEINASE-RELATED"/>
    <property type="match status" value="1"/>
</dbReference>
<accession>A0A1B2J7T2</accession>
<dbReference type="EMBL" id="CP014584">
    <property type="protein sequence ID" value="ANZ74069.1"/>
    <property type="molecule type" value="Genomic_DNA"/>
</dbReference>
<dbReference type="Proteomes" id="UP000094565">
    <property type="component" value="Chromosome 1"/>
</dbReference>
<name>A0A1B2J7T2_PICPA</name>
<dbReference type="GO" id="GO:0005737">
    <property type="term" value="C:cytoplasm"/>
    <property type="evidence" value="ECO:0007669"/>
    <property type="project" value="TreeGrafter"/>
</dbReference>
<dbReference type="InterPro" id="IPR001229">
    <property type="entry name" value="Jacalin-like_lectin_dom"/>
</dbReference>
<dbReference type="Gene3D" id="2.100.10.30">
    <property type="entry name" value="Jacalin-like lectin domain"/>
    <property type="match status" value="1"/>
</dbReference>
<evidence type="ECO:0000313" key="2">
    <source>
        <dbReference type="EMBL" id="ANZ74069.1"/>
    </source>
</evidence>